<proteinExistence type="predicted"/>
<dbReference type="InterPro" id="IPR046348">
    <property type="entry name" value="SIS_dom_sf"/>
</dbReference>
<name>A0A7W3LVX2_ACTNM</name>
<dbReference type="Proteomes" id="UP000572680">
    <property type="component" value="Unassembled WGS sequence"/>
</dbReference>
<dbReference type="AlphaFoldDB" id="A0A7W3LVX2"/>
<dbReference type="Gene3D" id="3.40.50.10490">
    <property type="entry name" value="Glucose-6-phosphate isomerase like protein, domain 1"/>
    <property type="match status" value="1"/>
</dbReference>
<dbReference type="EMBL" id="JACJIA010000011">
    <property type="protein sequence ID" value="MBA8955236.1"/>
    <property type="molecule type" value="Genomic_DNA"/>
</dbReference>
<evidence type="ECO:0000313" key="2">
    <source>
        <dbReference type="Proteomes" id="UP000572680"/>
    </source>
</evidence>
<keyword evidence="2" id="KW-1185">Reference proteome</keyword>
<dbReference type="InterPro" id="IPR001672">
    <property type="entry name" value="G6P_Isomerase"/>
</dbReference>
<evidence type="ECO:0000313" key="1">
    <source>
        <dbReference type="EMBL" id="MBA8955236.1"/>
    </source>
</evidence>
<dbReference type="GO" id="GO:0097367">
    <property type="term" value="F:carbohydrate derivative binding"/>
    <property type="evidence" value="ECO:0007669"/>
    <property type="project" value="InterPro"/>
</dbReference>
<dbReference type="GO" id="GO:0004347">
    <property type="term" value="F:glucose-6-phosphate isomerase activity"/>
    <property type="evidence" value="ECO:0007669"/>
    <property type="project" value="UniProtKB-EC"/>
</dbReference>
<dbReference type="GO" id="GO:0006096">
    <property type="term" value="P:glycolytic process"/>
    <property type="evidence" value="ECO:0007669"/>
    <property type="project" value="InterPro"/>
</dbReference>
<accession>A0A7W3LVX2</accession>
<organism evidence="1 2">
    <name type="scientific">Actinomadura namibiensis</name>
    <dbReference type="NCBI Taxonomy" id="182080"/>
    <lineage>
        <taxon>Bacteria</taxon>
        <taxon>Bacillati</taxon>
        <taxon>Actinomycetota</taxon>
        <taxon>Actinomycetes</taxon>
        <taxon>Streptosporangiales</taxon>
        <taxon>Thermomonosporaceae</taxon>
        <taxon>Actinomadura</taxon>
    </lineage>
</organism>
<reference evidence="1 2" key="1">
    <citation type="submission" date="2020-08" db="EMBL/GenBank/DDBJ databases">
        <title>Genomic Encyclopedia of Type Strains, Phase IV (KMG-IV): sequencing the most valuable type-strain genomes for metagenomic binning, comparative biology and taxonomic classification.</title>
        <authorList>
            <person name="Goeker M."/>
        </authorList>
    </citation>
    <scope>NUCLEOTIDE SEQUENCE [LARGE SCALE GENOMIC DNA]</scope>
    <source>
        <strain evidence="1 2">DSM 44197</strain>
    </source>
</reference>
<protein>
    <submittedName>
        <fullName evidence="1">Glucose-6-phosphate isomerase</fullName>
        <ecNumber evidence="1">5.3.1.9</ecNumber>
    </submittedName>
</protein>
<dbReference type="PROSITE" id="PS51463">
    <property type="entry name" value="P_GLUCOSE_ISOMERASE_3"/>
    <property type="match status" value="1"/>
</dbReference>
<keyword evidence="1" id="KW-0413">Isomerase</keyword>
<gene>
    <name evidence="1" type="ORF">HNR61_006910</name>
</gene>
<sequence length="578" mass="59096">MSGFDVLTRGEVLHAALQARDYLVDCGVPAALAAKDPRLWGRRSVDHSRLGWLDLPTASRGLLDQIDGLVAEARYSGLDHIVLIGVGAETYAAQAVMEAHAAHTPALTGGSPGGSPGGAASGGALTVLDGGDTAALATALERLDRTLVVLSSKAGVSLEGDAYRRVFAAAFRDHGLSDREIAGRFLVITDHGSPLHDFARQCGYRIGLTDPYLPGHFGALSAYGLVPAVLAGADAHRLLDEAAALAPALAGHDDNPGLLLGAILGGSAQQGEGGLARDKVVLREPGGSGALTAWIAQLLAVGTGKRGRGVLAFEPPGVPRGCPDAHGIALNPRAATSEDADTSVWAPLGAQFLLWEYATAVAGWLLGVNPFEPGGTSVQEAEDDAAALLRAAAGGRLPGGDPVLVDGDIEIHTALPFRTDIGLEAVVAALLDRVPGTGYLSVETYLSGEFSGRYLAPALARGALRPVGYGHGPGHLHATGPVHKDGPGTGAFLIVTGDPAPGDALADLPVPGRSYGLGRLRTARGLAEERALRRRGLPVVRLHLRDPAAGVERLAEAVRAVTATDPSGAAGPEDTGKA</sequence>
<dbReference type="SUPFAM" id="SSF53697">
    <property type="entry name" value="SIS domain"/>
    <property type="match status" value="1"/>
</dbReference>
<dbReference type="GO" id="GO:0006094">
    <property type="term" value="P:gluconeogenesis"/>
    <property type="evidence" value="ECO:0007669"/>
    <property type="project" value="InterPro"/>
</dbReference>
<dbReference type="RefSeq" id="WP_182847250.1">
    <property type="nucleotide sequence ID" value="NZ_BAAALP010000002.1"/>
</dbReference>
<comment type="caution">
    <text evidence="1">The sequence shown here is derived from an EMBL/GenBank/DDBJ whole genome shotgun (WGS) entry which is preliminary data.</text>
</comment>
<dbReference type="EC" id="5.3.1.9" evidence="1"/>